<dbReference type="Gene3D" id="1.20.1250.20">
    <property type="entry name" value="MFS general substrate transporter like domains"/>
    <property type="match status" value="1"/>
</dbReference>
<dbReference type="AlphaFoldDB" id="A0A2Z7CQS3"/>
<keyword evidence="11" id="KW-1185">Reference proteome</keyword>
<proteinExistence type="inferred from homology"/>
<evidence type="ECO:0000256" key="7">
    <source>
        <dbReference type="ARBA" id="ARBA00044504"/>
    </source>
</evidence>
<name>A0A2Z7CQS3_9LAMI</name>
<comment type="similarity">
    <text evidence="6">Belongs to the major facilitator superfamily. Sodium/anion cotransporter (TC 2.A.1.14) family.</text>
</comment>
<dbReference type="InterPro" id="IPR050382">
    <property type="entry name" value="MFS_Na/Anion_cotransporter"/>
</dbReference>
<dbReference type="InterPro" id="IPR005829">
    <property type="entry name" value="Sugar_transporter_CS"/>
</dbReference>
<dbReference type="InterPro" id="IPR020846">
    <property type="entry name" value="MFS_dom"/>
</dbReference>
<dbReference type="PANTHER" id="PTHR11662">
    <property type="entry name" value="SOLUTE CARRIER FAMILY 17"/>
    <property type="match status" value="1"/>
</dbReference>
<dbReference type="SUPFAM" id="SSF103473">
    <property type="entry name" value="MFS general substrate transporter"/>
    <property type="match status" value="1"/>
</dbReference>
<dbReference type="PROSITE" id="PS50850">
    <property type="entry name" value="MFS"/>
    <property type="match status" value="1"/>
</dbReference>
<dbReference type="InterPro" id="IPR036259">
    <property type="entry name" value="MFS_trans_sf"/>
</dbReference>
<dbReference type="PROSITE" id="PS00217">
    <property type="entry name" value="SUGAR_TRANSPORT_2"/>
    <property type="match status" value="1"/>
</dbReference>
<dbReference type="EMBL" id="KQ993403">
    <property type="protein sequence ID" value="KZV49133.1"/>
    <property type="molecule type" value="Genomic_DNA"/>
</dbReference>
<dbReference type="PANTHER" id="PTHR11662:SF282">
    <property type="entry name" value="ANION TRANSPORTER 5-RELATED"/>
    <property type="match status" value="1"/>
</dbReference>
<evidence type="ECO:0000256" key="8">
    <source>
        <dbReference type="SAM" id="Phobius"/>
    </source>
</evidence>
<dbReference type="InterPro" id="IPR011701">
    <property type="entry name" value="MFS"/>
</dbReference>
<dbReference type="Proteomes" id="UP000250235">
    <property type="component" value="Unassembled WGS sequence"/>
</dbReference>
<sequence length="165" mass="18327">MWGQVVHSNLHLDFTVNDEINYNKPGVPLDPNRVSVLVIAQLLVGVAQGFIFPSIHTILAQWVPPHERSRYVSLTTSGMYFGAAMGMLLLPSLIKFRDPQFVFVVEAALGAIWSLLWFKYSNDPPRSDHPKAATAGFGESYLPTTGNEKAIFENRGQSVRTSKIP</sequence>
<dbReference type="OrthoDB" id="2985014at2759"/>
<accession>A0A2Z7CQS3</accession>
<keyword evidence="5 8" id="KW-0472">Membrane</keyword>
<evidence type="ECO:0000256" key="4">
    <source>
        <dbReference type="ARBA" id="ARBA00022989"/>
    </source>
</evidence>
<keyword evidence="3 8" id="KW-0812">Transmembrane</keyword>
<organism evidence="10 11">
    <name type="scientific">Dorcoceras hygrometricum</name>
    <dbReference type="NCBI Taxonomy" id="472368"/>
    <lineage>
        <taxon>Eukaryota</taxon>
        <taxon>Viridiplantae</taxon>
        <taxon>Streptophyta</taxon>
        <taxon>Embryophyta</taxon>
        <taxon>Tracheophyta</taxon>
        <taxon>Spermatophyta</taxon>
        <taxon>Magnoliopsida</taxon>
        <taxon>eudicotyledons</taxon>
        <taxon>Gunneridae</taxon>
        <taxon>Pentapetalae</taxon>
        <taxon>asterids</taxon>
        <taxon>lamiids</taxon>
        <taxon>Lamiales</taxon>
        <taxon>Gesneriaceae</taxon>
        <taxon>Didymocarpoideae</taxon>
        <taxon>Trichosporeae</taxon>
        <taxon>Loxocarpinae</taxon>
        <taxon>Dorcoceras</taxon>
    </lineage>
</organism>
<comment type="similarity">
    <text evidence="7">Belongs to the major facilitator superfamily. Phosphate:H(+) symporter (TC 2.A.1.9) family.</text>
</comment>
<feature type="transmembrane region" description="Helical" evidence="8">
    <location>
        <begin position="34"/>
        <end position="59"/>
    </location>
</feature>
<dbReference type="Pfam" id="PF07690">
    <property type="entry name" value="MFS_1"/>
    <property type="match status" value="1"/>
</dbReference>
<dbReference type="GO" id="GO:0016020">
    <property type="term" value="C:membrane"/>
    <property type="evidence" value="ECO:0007669"/>
    <property type="project" value="UniProtKB-SubCell"/>
</dbReference>
<keyword evidence="2" id="KW-0813">Transport</keyword>
<dbReference type="GO" id="GO:0022857">
    <property type="term" value="F:transmembrane transporter activity"/>
    <property type="evidence" value="ECO:0007669"/>
    <property type="project" value="InterPro"/>
</dbReference>
<evidence type="ECO:0000313" key="11">
    <source>
        <dbReference type="Proteomes" id="UP000250235"/>
    </source>
</evidence>
<feature type="transmembrane region" description="Helical" evidence="8">
    <location>
        <begin position="71"/>
        <end position="94"/>
    </location>
</feature>
<feature type="domain" description="Major facilitator superfamily (MFS) profile" evidence="9">
    <location>
        <begin position="1"/>
        <end position="165"/>
    </location>
</feature>
<keyword evidence="4 8" id="KW-1133">Transmembrane helix</keyword>
<evidence type="ECO:0000256" key="3">
    <source>
        <dbReference type="ARBA" id="ARBA00022692"/>
    </source>
</evidence>
<evidence type="ECO:0000256" key="1">
    <source>
        <dbReference type="ARBA" id="ARBA00004141"/>
    </source>
</evidence>
<evidence type="ECO:0000313" key="10">
    <source>
        <dbReference type="EMBL" id="KZV49133.1"/>
    </source>
</evidence>
<gene>
    <name evidence="10" type="ORF">F511_43349</name>
</gene>
<evidence type="ECO:0000256" key="6">
    <source>
        <dbReference type="ARBA" id="ARBA00024362"/>
    </source>
</evidence>
<protein>
    <recommendedName>
        <fullName evidence="9">Major facilitator superfamily (MFS) profile domain-containing protein</fullName>
    </recommendedName>
</protein>
<reference evidence="10 11" key="1">
    <citation type="journal article" date="2015" name="Proc. Natl. Acad. Sci. U.S.A.">
        <title>The resurrection genome of Boea hygrometrica: A blueprint for survival of dehydration.</title>
        <authorList>
            <person name="Xiao L."/>
            <person name="Yang G."/>
            <person name="Zhang L."/>
            <person name="Yang X."/>
            <person name="Zhao S."/>
            <person name="Ji Z."/>
            <person name="Zhou Q."/>
            <person name="Hu M."/>
            <person name="Wang Y."/>
            <person name="Chen M."/>
            <person name="Xu Y."/>
            <person name="Jin H."/>
            <person name="Xiao X."/>
            <person name="Hu G."/>
            <person name="Bao F."/>
            <person name="Hu Y."/>
            <person name="Wan P."/>
            <person name="Li L."/>
            <person name="Deng X."/>
            <person name="Kuang T."/>
            <person name="Xiang C."/>
            <person name="Zhu J.K."/>
            <person name="Oliver M.J."/>
            <person name="He Y."/>
        </authorList>
    </citation>
    <scope>NUCLEOTIDE SEQUENCE [LARGE SCALE GENOMIC DNA]</scope>
    <source>
        <strain evidence="11">cv. XS01</strain>
    </source>
</reference>
<comment type="subcellular location">
    <subcellularLocation>
        <location evidence="1">Membrane</location>
        <topology evidence="1">Multi-pass membrane protein</topology>
    </subcellularLocation>
</comment>
<evidence type="ECO:0000256" key="5">
    <source>
        <dbReference type="ARBA" id="ARBA00023136"/>
    </source>
</evidence>
<evidence type="ECO:0000256" key="2">
    <source>
        <dbReference type="ARBA" id="ARBA00022448"/>
    </source>
</evidence>
<evidence type="ECO:0000259" key="9">
    <source>
        <dbReference type="PROSITE" id="PS50850"/>
    </source>
</evidence>
<feature type="transmembrane region" description="Helical" evidence="8">
    <location>
        <begin position="100"/>
        <end position="118"/>
    </location>
</feature>